<keyword evidence="5 10" id="KW-1029">Fimbrium biogenesis</keyword>
<dbReference type="Pfam" id="PF13954">
    <property type="entry name" value="PapC_N"/>
    <property type="match status" value="1"/>
</dbReference>
<dbReference type="GO" id="GO:0009297">
    <property type="term" value="P:pilus assembly"/>
    <property type="evidence" value="ECO:0007669"/>
    <property type="project" value="InterPro"/>
</dbReference>
<evidence type="ECO:0000259" key="13">
    <source>
        <dbReference type="Pfam" id="PF13954"/>
    </source>
</evidence>
<dbReference type="FunFam" id="2.60.40.3110:FF:000001">
    <property type="entry name" value="Putative fimbrial outer membrane usher"/>
    <property type="match status" value="1"/>
</dbReference>
<accession>A0A0F6RH09</accession>
<organism evidence="14 15">
    <name type="scientific">Citrobacter amalonaticus Y19</name>
    <dbReference type="NCBI Taxonomy" id="1261127"/>
    <lineage>
        <taxon>Bacteria</taxon>
        <taxon>Pseudomonadati</taxon>
        <taxon>Pseudomonadota</taxon>
        <taxon>Gammaproteobacteria</taxon>
        <taxon>Enterobacterales</taxon>
        <taxon>Enterobacteriaceae</taxon>
        <taxon>Citrobacter</taxon>
    </lineage>
</organism>
<evidence type="ECO:0000256" key="5">
    <source>
        <dbReference type="ARBA" id="ARBA00022558"/>
    </source>
</evidence>
<feature type="domain" description="PapC-like C-terminal" evidence="12">
    <location>
        <begin position="750"/>
        <end position="819"/>
    </location>
</feature>
<keyword evidence="4" id="KW-1134">Transmembrane beta strand</keyword>
<dbReference type="HOGENOM" id="CLU_009120_3_1_6"/>
<keyword evidence="9 10" id="KW-0998">Cell outer membrane</keyword>
<gene>
    <name evidence="14" type="ORF">F384_19050</name>
</gene>
<evidence type="ECO:0000256" key="4">
    <source>
        <dbReference type="ARBA" id="ARBA00022452"/>
    </source>
</evidence>
<dbReference type="Pfam" id="PF00577">
    <property type="entry name" value="Usher"/>
    <property type="match status" value="1"/>
</dbReference>
<dbReference type="InterPro" id="IPR025885">
    <property type="entry name" value="PapC_N"/>
</dbReference>
<dbReference type="EMBL" id="CP011132">
    <property type="protein sequence ID" value="AKE60508.1"/>
    <property type="molecule type" value="Genomic_DNA"/>
</dbReference>
<evidence type="ECO:0000256" key="3">
    <source>
        <dbReference type="ARBA" id="ARBA00022448"/>
    </source>
</evidence>
<evidence type="ECO:0000259" key="12">
    <source>
        <dbReference type="Pfam" id="PF13953"/>
    </source>
</evidence>
<dbReference type="Gene3D" id="2.60.40.2610">
    <property type="entry name" value="Outer membrane usher protein FimD, plug domain"/>
    <property type="match status" value="1"/>
</dbReference>
<keyword evidence="7 11" id="KW-0732">Signal</keyword>
<keyword evidence="3 10" id="KW-0813">Transport</keyword>
<sequence>MKSICALVISVCMAHSGTSLAEEYFNPAFLEMDDAAPGGVSDLSVFERAESQTPGAYLVDISVNNEAMTAYPRNILFSKNADGKLEACITAEELGLWGVRTKSYPKLSSGEGQCADISAIPGAFTDFQFNRQRLNFSIPQIAMNTPSLDAVPPELWDEGIPAFLMNYSANSYQSRIRGIDSYNSTYLNLRPGLNIGPWRLRNYTTWQRSNHGMNKWDTVYSYIQRNIVALESQMIVGDSTAPSDVYDSVPFRGFQLSSDDDMLPSSIRNYAPVVRGVARSEAHVIVRQNGYVVYDTTVAPGAFEITDLASTGGSGDLDVTVKEADGSEQHMIIPYASLPVLQREGRFRYSLTGGQYRSYDSRTEKNTFLQGTSIYGLPWGVTLYGGLQNAGDKYQSYALGVGKNIGAWGAFSADVIHSISTPENDHKQQGQSYRIRYSKNFQQTGTNFTIAGYRYSTDGFHSLEETLGTYRSSGDIPGYISERRRNRAELMVSQDLGQTLGAFNLSLVREDFWDKTRRSLSANVGYYKNIGDVGLNINYSWNRNTELYGFAATDKVFALELTVPLDSLFGRTYASYGSTHTSGVGTRHHLGINGSSLKDYSLNWGINAAHNENNDQAVGGNISWKSGFGTLNGSYNHSRDSQQYSYGVVGGMVIHEHGITLSQQLGETIGLVNVPDVEDVRVANYPGISTDSRGYAVVPYLNPYKRNDLRIDSQTLKEDAEIAYMSEKVIPTRGAIVRAEYKTAVGHRVLLNLRQQNGSPVPFGAIATLVREKGTADTENPSIVGEEGEVFMAGMPDKGIIHVQWNNGHEQFCEAEFTANKADDLSGLWMAESVCK</sequence>
<proteinExistence type="inferred from homology"/>
<evidence type="ECO:0000256" key="1">
    <source>
        <dbReference type="ARBA" id="ARBA00004571"/>
    </source>
</evidence>
<dbReference type="AlphaFoldDB" id="A0A0F6RH09"/>
<evidence type="ECO:0000313" key="14">
    <source>
        <dbReference type="EMBL" id="AKE60508.1"/>
    </source>
</evidence>
<dbReference type="Gene3D" id="3.10.20.410">
    <property type="match status" value="1"/>
</dbReference>
<dbReference type="InterPro" id="IPR043142">
    <property type="entry name" value="PapC-like_C_sf"/>
</dbReference>
<dbReference type="FunFam" id="2.60.40.2610:FF:000001">
    <property type="entry name" value="Outer membrane fimbrial usher protein"/>
    <property type="match status" value="1"/>
</dbReference>
<dbReference type="InterPro" id="IPR018030">
    <property type="entry name" value="Fimbrial_membr_usher_CS"/>
</dbReference>
<dbReference type="InterPro" id="IPR042186">
    <property type="entry name" value="FimD_plug_dom"/>
</dbReference>
<feature type="domain" description="PapC N-terminal" evidence="13">
    <location>
        <begin position="24"/>
        <end position="170"/>
    </location>
</feature>
<dbReference type="InterPro" id="IPR037224">
    <property type="entry name" value="PapC_N_sf"/>
</dbReference>
<evidence type="ECO:0000313" key="15">
    <source>
        <dbReference type="Proteomes" id="UP000034085"/>
    </source>
</evidence>
<evidence type="ECO:0000256" key="6">
    <source>
        <dbReference type="ARBA" id="ARBA00022692"/>
    </source>
</evidence>
<dbReference type="Proteomes" id="UP000034085">
    <property type="component" value="Chromosome"/>
</dbReference>
<reference evidence="14 15" key="1">
    <citation type="journal article" date="2013" name="Appl. Microbiol. Biotechnol.">
        <title>Glycerol assimilation and production of 1,3-propanediol by Citrobacter amalonaticus Y19.</title>
        <authorList>
            <person name="Ainala S.K."/>
            <person name="Ashok S."/>
            <person name="Ko Y."/>
            <person name="Park S."/>
        </authorList>
    </citation>
    <scope>NUCLEOTIDE SEQUENCE [LARGE SCALE GENOMIC DNA]</scope>
    <source>
        <strain evidence="14 15">Y19</strain>
    </source>
</reference>
<dbReference type="PANTHER" id="PTHR30451">
    <property type="entry name" value="OUTER MEMBRANE USHER PROTEIN"/>
    <property type="match status" value="1"/>
</dbReference>
<evidence type="ECO:0000256" key="7">
    <source>
        <dbReference type="ARBA" id="ARBA00022729"/>
    </source>
</evidence>
<evidence type="ECO:0000256" key="10">
    <source>
        <dbReference type="RuleBase" id="RU003884"/>
    </source>
</evidence>
<dbReference type="GO" id="GO:0009279">
    <property type="term" value="C:cell outer membrane"/>
    <property type="evidence" value="ECO:0007669"/>
    <property type="project" value="UniProtKB-SubCell"/>
</dbReference>
<dbReference type="KEGG" id="cama:F384_19050"/>
<evidence type="ECO:0000256" key="8">
    <source>
        <dbReference type="ARBA" id="ARBA00023136"/>
    </source>
</evidence>
<evidence type="ECO:0000256" key="9">
    <source>
        <dbReference type="ARBA" id="ARBA00023237"/>
    </source>
</evidence>
<dbReference type="PROSITE" id="PS01151">
    <property type="entry name" value="FIMBRIAL_USHER"/>
    <property type="match status" value="1"/>
</dbReference>
<dbReference type="Gene3D" id="2.60.40.3110">
    <property type="match status" value="1"/>
</dbReference>
<dbReference type="SUPFAM" id="SSF141729">
    <property type="entry name" value="FimD N-terminal domain-like"/>
    <property type="match status" value="1"/>
</dbReference>
<evidence type="ECO:0000256" key="11">
    <source>
        <dbReference type="SAM" id="SignalP"/>
    </source>
</evidence>
<keyword evidence="8 10" id="KW-0472">Membrane</keyword>
<comment type="subcellular location">
    <subcellularLocation>
        <location evidence="1 10">Cell outer membrane</location>
        <topology evidence="1 10">Multi-pass membrane protein</topology>
    </subcellularLocation>
</comment>
<dbReference type="Gene3D" id="2.60.40.2070">
    <property type="match status" value="1"/>
</dbReference>
<comment type="similarity">
    <text evidence="2 10">Belongs to the fimbrial export usher family.</text>
</comment>
<dbReference type="PATRIC" id="fig|1261127.3.peg.3977"/>
<feature type="chain" id="PRO_5002509397" evidence="11">
    <location>
        <begin position="22"/>
        <end position="836"/>
    </location>
</feature>
<keyword evidence="6 10" id="KW-0812">Transmembrane</keyword>
<feature type="signal peptide" evidence="11">
    <location>
        <begin position="1"/>
        <end position="21"/>
    </location>
</feature>
<dbReference type="InterPro" id="IPR000015">
    <property type="entry name" value="Fimb_usher"/>
</dbReference>
<evidence type="ECO:0000256" key="2">
    <source>
        <dbReference type="ARBA" id="ARBA00008064"/>
    </source>
</evidence>
<dbReference type="Pfam" id="PF13953">
    <property type="entry name" value="PapC_C"/>
    <property type="match status" value="1"/>
</dbReference>
<name>A0A0F6RH09_CITAM</name>
<dbReference type="PANTHER" id="PTHR30451:SF21">
    <property type="entry name" value="FIMBRIAL USHER DOMAIN-CONTAINING PROTEIN YDET-RELATED"/>
    <property type="match status" value="1"/>
</dbReference>
<dbReference type="InterPro" id="IPR025949">
    <property type="entry name" value="PapC-like_C"/>
</dbReference>
<protein>
    <submittedName>
        <fullName evidence="14">Fimbrial assembly protein</fullName>
    </submittedName>
</protein>
<dbReference type="GO" id="GO:0015473">
    <property type="term" value="F:fimbrial usher porin activity"/>
    <property type="evidence" value="ECO:0007669"/>
    <property type="project" value="InterPro"/>
</dbReference>